<dbReference type="InterPro" id="IPR000873">
    <property type="entry name" value="AMP-dep_synth/lig_dom"/>
</dbReference>
<dbReference type="Pfam" id="PF00501">
    <property type="entry name" value="AMP-binding"/>
    <property type="match status" value="1"/>
</dbReference>
<comment type="similarity">
    <text evidence="1">Belongs to the ATP-dependent AMP-binding enzyme family.</text>
</comment>
<evidence type="ECO:0000313" key="5">
    <source>
        <dbReference type="EMBL" id="QMT01715.1"/>
    </source>
</evidence>
<dbReference type="PANTHER" id="PTHR43767">
    <property type="entry name" value="LONG-CHAIN-FATTY-ACID--COA LIGASE"/>
    <property type="match status" value="1"/>
</dbReference>
<evidence type="ECO:0000256" key="1">
    <source>
        <dbReference type="ARBA" id="ARBA00006432"/>
    </source>
</evidence>
<feature type="domain" description="AMP-dependent synthetase/ligase" evidence="3">
    <location>
        <begin position="8"/>
        <end position="368"/>
    </location>
</feature>
<keyword evidence="6" id="KW-1185">Reference proteome</keyword>
<dbReference type="Pfam" id="PF13193">
    <property type="entry name" value="AMP-binding_C"/>
    <property type="match status" value="1"/>
</dbReference>
<dbReference type="GO" id="GO:0016878">
    <property type="term" value="F:acid-thiol ligase activity"/>
    <property type="evidence" value="ECO:0007669"/>
    <property type="project" value="UniProtKB-ARBA"/>
</dbReference>
<dbReference type="KEGG" id="gji:H1R19_00425"/>
<evidence type="ECO:0000313" key="6">
    <source>
        <dbReference type="Proteomes" id="UP000515663"/>
    </source>
</evidence>
<evidence type="ECO:0000259" key="4">
    <source>
        <dbReference type="Pfam" id="PF13193"/>
    </source>
</evidence>
<dbReference type="Proteomes" id="UP000515663">
    <property type="component" value="Chromosome"/>
</dbReference>
<protein>
    <submittedName>
        <fullName evidence="5">AMP-binding protein</fullName>
    </submittedName>
</protein>
<reference evidence="6" key="1">
    <citation type="submission" date="2020-07" db="EMBL/GenBank/DDBJ databases">
        <title>novel species isolated from the respiratory tract of Marmot.</title>
        <authorList>
            <person name="Zhang G."/>
        </authorList>
    </citation>
    <scope>NUCLEOTIDE SEQUENCE [LARGE SCALE GENOMIC DNA]</scope>
    <source>
        <strain evidence="6">686</strain>
    </source>
</reference>
<dbReference type="PANTHER" id="PTHR43767:SF1">
    <property type="entry name" value="NONRIBOSOMAL PEPTIDE SYNTHASE PES1 (EUROFUNG)-RELATED"/>
    <property type="match status" value="1"/>
</dbReference>
<dbReference type="InterPro" id="IPR050237">
    <property type="entry name" value="ATP-dep_AMP-bd_enzyme"/>
</dbReference>
<name>A0A7D7LVU6_9ACTN</name>
<dbReference type="Gene3D" id="3.40.50.12780">
    <property type="entry name" value="N-terminal domain of ligase-like"/>
    <property type="match status" value="1"/>
</dbReference>
<dbReference type="InterPro" id="IPR045851">
    <property type="entry name" value="AMP-bd_C_sf"/>
</dbReference>
<proteinExistence type="inferred from homology"/>
<feature type="domain" description="AMP-binding enzyme C-terminal" evidence="4">
    <location>
        <begin position="418"/>
        <end position="493"/>
    </location>
</feature>
<evidence type="ECO:0000256" key="2">
    <source>
        <dbReference type="ARBA" id="ARBA00022598"/>
    </source>
</evidence>
<dbReference type="FunFam" id="3.30.300.30:FF:000008">
    <property type="entry name" value="2,3-dihydroxybenzoate-AMP ligase"/>
    <property type="match status" value="1"/>
</dbReference>
<accession>A0A7D7LVU6</accession>
<dbReference type="AlphaFoldDB" id="A0A7D7LVU6"/>
<organism evidence="5 6">
    <name type="scientific">Gordonia jinghuaiqii</name>
    <dbReference type="NCBI Taxonomy" id="2758710"/>
    <lineage>
        <taxon>Bacteria</taxon>
        <taxon>Bacillati</taxon>
        <taxon>Actinomycetota</taxon>
        <taxon>Actinomycetes</taxon>
        <taxon>Mycobacteriales</taxon>
        <taxon>Gordoniaceae</taxon>
        <taxon>Gordonia</taxon>
    </lineage>
</organism>
<sequence>MNYSYSLTENALRHPDKVALKCGERRRTYAELNTRVSRLAGGLVEAGVRRNSAVGILMWNCMEFFEIYYACMRAGIVCVPLNYRMSADELRYELEHSQCAMLFTQERFHDVVSGAVGDQTDVFRLITTADGVPPGWLGYETLMSGSQIDADVPADFSDTQRIMYTSGTTARPKGAIVTHGQVVFGALSRVADFELSSDDVNLAVGPLYHVAALDTFATTLLYIGGTVVICERFDPSAVLDILHAGEVTCTWMAPSMVAAVLAEADQRPPGVVSLRVLVMGGEKAPLPMLEKLFGMWPSVKAFDVYGLTECQGLATILPSEFAVSKLGSVGIPARGREVRVIDDAGQDVSAGVAGEVLVRGPVVFPGYLLNEEATRDTIRDRWLYTGDMGVLDEDGFLYIVDRKKDMILSGGENIAASEVERVVYEVPGVAEAAVVARADQRWGEVPVAFVVAEPGHEIDTEKVLELCRARLAGFKVPKEVHLVDELPRTPSGKILKRELRTQLEVPVH</sequence>
<dbReference type="Gene3D" id="3.30.300.30">
    <property type="match status" value="1"/>
</dbReference>
<gene>
    <name evidence="5" type="ORF">H1R19_00425</name>
</gene>
<evidence type="ECO:0000259" key="3">
    <source>
        <dbReference type="Pfam" id="PF00501"/>
    </source>
</evidence>
<dbReference type="InterPro" id="IPR025110">
    <property type="entry name" value="AMP-bd_C"/>
</dbReference>
<dbReference type="EMBL" id="CP059491">
    <property type="protein sequence ID" value="QMT01715.1"/>
    <property type="molecule type" value="Genomic_DNA"/>
</dbReference>
<dbReference type="SUPFAM" id="SSF56801">
    <property type="entry name" value="Acetyl-CoA synthetase-like"/>
    <property type="match status" value="1"/>
</dbReference>
<dbReference type="InterPro" id="IPR042099">
    <property type="entry name" value="ANL_N_sf"/>
</dbReference>
<dbReference type="RefSeq" id="WP_188330674.1">
    <property type="nucleotide sequence ID" value="NZ_CP059491.1"/>
</dbReference>
<keyword evidence="2" id="KW-0436">Ligase</keyword>